<dbReference type="Pfam" id="PF13561">
    <property type="entry name" value="adh_short_C2"/>
    <property type="match status" value="1"/>
</dbReference>
<dbReference type="PANTHER" id="PTHR42760:SF40">
    <property type="entry name" value="3-OXOACYL-[ACYL-CARRIER-PROTEIN] REDUCTASE, CHLOROPLASTIC"/>
    <property type="match status" value="1"/>
</dbReference>
<reference evidence="6" key="3">
    <citation type="submission" date="2011-11" db="EMBL/GenBank/DDBJ databases">
        <title>The simocyclinone biosynthetic gene cluster isolated from Streptomyces antibioticus Tue6040.</title>
        <authorList>
            <person name="Trefzer A."/>
            <person name="Bechthold A."/>
        </authorList>
    </citation>
    <scope>NUCLEOTIDE SEQUENCE</scope>
    <source>
        <strain evidence="6">Tue6040</strain>
    </source>
</reference>
<gene>
    <name evidence="5" type="primary">simJ1</name>
    <name evidence="6" type="synonym">simD2</name>
</gene>
<dbReference type="PANTHER" id="PTHR42760">
    <property type="entry name" value="SHORT-CHAIN DEHYDROGENASES/REDUCTASES FAMILY MEMBER"/>
    <property type="match status" value="1"/>
</dbReference>
<dbReference type="PRINTS" id="PR00080">
    <property type="entry name" value="SDRFAMILY"/>
</dbReference>
<dbReference type="PROSITE" id="PS00061">
    <property type="entry name" value="ADH_SHORT"/>
    <property type="match status" value="1"/>
</dbReference>
<dbReference type="GO" id="GO:0030497">
    <property type="term" value="P:fatty acid elongation"/>
    <property type="evidence" value="ECO:0007669"/>
    <property type="project" value="TreeGrafter"/>
</dbReference>
<evidence type="ECO:0000256" key="2">
    <source>
        <dbReference type="ARBA" id="ARBA00022857"/>
    </source>
</evidence>
<dbReference type="FunFam" id="3.40.50.720:FF:000115">
    <property type="entry name" value="3-oxoacyl-[acyl-carrier-protein] reductase FabG"/>
    <property type="match status" value="1"/>
</dbReference>
<dbReference type="SUPFAM" id="SSF51735">
    <property type="entry name" value="NAD(P)-binding Rossmann-fold domains"/>
    <property type="match status" value="1"/>
</dbReference>
<comment type="similarity">
    <text evidence="1">Belongs to the short-chain dehydrogenases/reductases (SDR) family.</text>
</comment>
<dbReference type="EMBL" id="AF321122">
    <property type="protein sequence ID" value="AAG34187.1"/>
    <property type="molecule type" value="Genomic_DNA"/>
</dbReference>
<dbReference type="NCBIfam" id="NF009466">
    <property type="entry name" value="PRK12826.1-2"/>
    <property type="match status" value="1"/>
</dbReference>
<feature type="domain" description="Ketoreductase" evidence="4">
    <location>
        <begin position="28"/>
        <end position="206"/>
    </location>
</feature>
<sequence>MNQPWPATRADRPNICREGARMSLGADTVAIVTGAGRGIGAATAQRLAAEGATVAVVDRTEADTADTVASIRAAGGRALGIGCDVTVTDLVEAAVDRTVAEFGRLDVLVNNAGVTRDSLVFMMGDEDWDTVIDVHLNGAARTVRAARRQMVRQGSGRIVNLSSIAALGNQGQANYATAKAAIQGYTRTLAVELGPHGITVNAIAPGFIATTMTDDTARRMGSDPVALRKAVASRVPMRRVGRPEDIAGLVAFLAGPDASYLTGQTIYVDGGPQ</sequence>
<protein>
    <submittedName>
        <fullName evidence="6">Putative 3-keto-acyl-reductase SimD2</fullName>
    </submittedName>
    <submittedName>
        <fullName evidence="5">SimJ1</fullName>
    </submittedName>
</protein>
<dbReference type="InterPro" id="IPR036291">
    <property type="entry name" value="NAD(P)-bd_dom_sf"/>
</dbReference>
<dbReference type="PRINTS" id="PR00081">
    <property type="entry name" value="GDHRDH"/>
</dbReference>
<accession>Q9F5J1</accession>
<dbReference type="InterPro" id="IPR002347">
    <property type="entry name" value="SDR_fam"/>
</dbReference>
<proteinExistence type="inferred from homology"/>
<evidence type="ECO:0000256" key="3">
    <source>
        <dbReference type="ARBA" id="ARBA00023002"/>
    </source>
</evidence>
<evidence type="ECO:0000313" key="5">
    <source>
        <dbReference type="EMBL" id="AAG34187.1"/>
    </source>
</evidence>
<dbReference type="EMBL" id="AF324838">
    <property type="protein sequence ID" value="AAK06807.1"/>
    <property type="molecule type" value="Genomic_DNA"/>
</dbReference>
<dbReference type="NCBIfam" id="NF005559">
    <property type="entry name" value="PRK07231.1"/>
    <property type="match status" value="1"/>
</dbReference>
<organism evidence="5">
    <name type="scientific">Streptomyces antibioticus</name>
    <dbReference type="NCBI Taxonomy" id="1890"/>
    <lineage>
        <taxon>Bacteria</taxon>
        <taxon>Bacillati</taxon>
        <taxon>Actinomycetota</taxon>
        <taxon>Actinomycetes</taxon>
        <taxon>Kitasatosporales</taxon>
        <taxon>Streptomycetaceae</taxon>
        <taxon>Streptomyces</taxon>
    </lineage>
</organism>
<evidence type="ECO:0000259" key="4">
    <source>
        <dbReference type="SMART" id="SM00822"/>
    </source>
</evidence>
<evidence type="ECO:0000313" key="6">
    <source>
        <dbReference type="EMBL" id="AAK06807.1"/>
    </source>
</evidence>
<evidence type="ECO:0000256" key="1">
    <source>
        <dbReference type="ARBA" id="ARBA00006484"/>
    </source>
</evidence>
<dbReference type="Gene3D" id="3.40.50.720">
    <property type="entry name" value="NAD(P)-binding Rossmann-like Domain"/>
    <property type="match status" value="1"/>
</dbReference>
<dbReference type="EMBL" id="AF322256">
    <property type="protein sequence ID" value="AAL15603.1"/>
    <property type="molecule type" value="Genomic_DNA"/>
</dbReference>
<dbReference type="SMART" id="SM00822">
    <property type="entry name" value="PKS_KR"/>
    <property type="match status" value="1"/>
</dbReference>
<name>Q9F5J1_STRAT</name>
<dbReference type="InterPro" id="IPR057326">
    <property type="entry name" value="KR_dom"/>
</dbReference>
<dbReference type="AlphaFoldDB" id="Q9F5J1"/>
<reference evidence="5" key="2">
    <citation type="journal article" date="2002" name="Arch. Microbiol.">
        <title>Cloning and analysis of the simocyclinone biosynthetic gene cluster of Streptomyces antibioticus Tu 6040.</title>
        <authorList>
            <person name="Galm U."/>
            <person name="Schimana J."/>
            <person name="Fiedler H.-P."/>
            <person name="Schmidt J."/>
            <person name="Li S.-M."/>
            <person name="Heide L."/>
        </authorList>
    </citation>
    <scope>NUCLEOTIDE SEQUENCE</scope>
    <source>
        <strain evidence="5">Tu 6040</strain>
    </source>
</reference>
<dbReference type="GO" id="GO:0016616">
    <property type="term" value="F:oxidoreductase activity, acting on the CH-OH group of donors, NAD or NADP as acceptor"/>
    <property type="evidence" value="ECO:0007669"/>
    <property type="project" value="UniProtKB-ARBA"/>
</dbReference>
<reference evidence="6" key="1">
    <citation type="journal article" date="2002" name="Antimicrob. Agents Chemother.">
        <title>Biosynthetic gene cluster of simocyclinone, a natural multihybrid antibiotic.</title>
        <authorList>
            <person name="Trefzer A."/>
            <person name="Pelzer S."/>
            <person name="Schimana J."/>
            <person name="Stockert S."/>
            <person name="Bihlmaier C."/>
            <person name="Fiedler H.P."/>
            <person name="Welzel K."/>
            <person name="Vente A."/>
            <person name="Bechthold A."/>
        </authorList>
    </citation>
    <scope>NUCLEOTIDE SEQUENCE</scope>
    <source>
        <strain evidence="6">Tue6040</strain>
    </source>
</reference>
<dbReference type="InterPro" id="IPR020904">
    <property type="entry name" value="Sc_DH/Rdtase_CS"/>
</dbReference>
<keyword evidence="3" id="KW-0560">Oxidoreductase</keyword>
<keyword evidence="2" id="KW-0521">NADP</keyword>